<proteinExistence type="predicted"/>
<sequence>MPKARRKRKHQVEEDLVEGNLEDVPEKPADIWIVGDSLPYWGGVRVRDTGKVNLRTSCELGWYGVRGLGWHGLRRAIETKVLFQSPPRAVFIHLGGNDLVSESIFRLKNIINKELCYIRTAFPAATIVWIDIIQRRKWLGASDAKAIEHKRTRINTASGGPSDAITCDIKAGDHFFRNDGVHLNDVGIEFYLDYLRDAILKIS</sequence>
<keyword evidence="2" id="KW-1185">Reference proteome</keyword>
<dbReference type="InterPro" id="IPR036514">
    <property type="entry name" value="SGNH_hydro_sf"/>
</dbReference>
<protein>
    <recommendedName>
        <fullName evidence="3">SGNH hydrolase-type esterase domain-containing protein</fullName>
    </recommendedName>
</protein>
<dbReference type="CDD" id="cd00229">
    <property type="entry name" value="SGNH_hydrolase"/>
    <property type="match status" value="1"/>
</dbReference>
<name>A0ABY7DQ88_MYAAR</name>
<dbReference type="SUPFAM" id="SSF52266">
    <property type="entry name" value="SGNH hydrolase"/>
    <property type="match status" value="1"/>
</dbReference>
<dbReference type="Proteomes" id="UP001164746">
    <property type="component" value="Chromosome 3"/>
</dbReference>
<evidence type="ECO:0008006" key="3">
    <source>
        <dbReference type="Google" id="ProtNLM"/>
    </source>
</evidence>
<organism evidence="1 2">
    <name type="scientific">Mya arenaria</name>
    <name type="common">Soft-shell clam</name>
    <dbReference type="NCBI Taxonomy" id="6604"/>
    <lineage>
        <taxon>Eukaryota</taxon>
        <taxon>Metazoa</taxon>
        <taxon>Spiralia</taxon>
        <taxon>Lophotrochozoa</taxon>
        <taxon>Mollusca</taxon>
        <taxon>Bivalvia</taxon>
        <taxon>Autobranchia</taxon>
        <taxon>Heteroconchia</taxon>
        <taxon>Euheterodonta</taxon>
        <taxon>Imparidentia</taxon>
        <taxon>Neoheterodontei</taxon>
        <taxon>Myida</taxon>
        <taxon>Myoidea</taxon>
        <taxon>Myidae</taxon>
        <taxon>Mya</taxon>
    </lineage>
</organism>
<evidence type="ECO:0000313" key="1">
    <source>
        <dbReference type="EMBL" id="WAQ99053.1"/>
    </source>
</evidence>
<evidence type="ECO:0000313" key="2">
    <source>
        <dbReference type="Proteomes" id="UP001164746"/>
    </source>
</evidence>
<dbReference type="EMBL" id="CP111014">
    <property type="protein sequence ID" value="WAQ99053.1"/>
    <property type="molecule type" value="Genomic_DNA"/>
</dbReference>
<reference evidence="1" key="1">
    <citation type="submission" date="2022-11" db="EMBL/GenBank/DDBJ databases">
        <title>Centuries of genome instability and evolution in soft-shell clam transmissible cancer (bioRxiv).</title>
        <authorList>
            <person name="Hart S.F.M."/>
            <person name="Yonemitsu M.A."/>
            <person name="Giersch R.M."/>
            <person name="Beal B.F."/>
            <person name="Arriagada G."/>
            <person name="Davis B.W."/>
            <person name="Ostrander E.A."/>
            <person name="Goff S.P."/>
            <person name="Metzger M.J."/>
        </authorList>
    </citation>
    <scope>NUCLEOTIDE SEQUENCE</scope>
    <source>
        <strain evidence="1">MELC-2E11</strain>
        <tissue evidence="1">Siphon/mantle</tissue>
    </source>
</reference>
<gene>
    <name evidence="1" type="ORF">MAR_023426</name>
</gene>
<dbReference type="Gene3D" id="3.40.50.1110">
    <property type="entry name" value="SGNH hydrolase"/>
    <property type="match status" value="1"/>
</dbReference>
<accession>A0ABY7DQ88</accession>